<dbReference type="EMBL" id="CP039852">
    <property type="protein sequence ID" value="QCZ94869.1"/>
    <property type="molecule type" value="Genomic_DNA"/>
</dbReference>
<sequence>MRGITFSLSGQGIPGMRSKLYNVLFFIVIVSIGKAEGQVVTPLDFSKSFDGKPTGVIRTIDVTSDEIWLGAENGLFGIIGSSVHHFDALNSSLKTNYISSITRFDEDYHLVAAFGDGIYLLNRRHKTIEPFIVQHLDTRSVWSVDVSDTYIAISTIRDLHIVDKRSKRLLVSLSELSPDTVTDIRHLKLDDEQVWWLDITKGLRRLNLSSHSISYFAKSSYFPEATYLTAFMVESDNIFIGTNENVYRFDKQNHTVTPLIERDSIWDRTNDTAVFKLERDQSGKLWVAADRLYELNLSEKEIKTPDLLSPLLSSRAAEVVLDFTFDEEGNFFAADTQRGLFAIPVGAKGTHFLGGSLESSANTLYDISFDDNKEVLFTGDKRLFSYNPQQKSSVSYPLTTLGPHFLIKSNAEEIKYIDQRGTFYTLNKLSRNSSASNTFRNGYRKEITVKDVFSPDNETVTILLSNGVHDEVVKWHDDRATLLFEGELEKIAVADKNTVYVSALYDGIYRLNSENSSTSTEKLASLPYSGLTCLYLDTKSRLWMCGDGHGLSYLDESKKIKNADNFPFQYIRGIAEVDSERFLVATNAGLFIYSLNEKAYAPIGKQLGINDIDFEYDALHSAEKQLVVIGDNFSYLLDKKKLLSSLTSFEKESARVVFTGLQTFDSAQNKVVDASERLVKRTENAITISYDEKMFELNLVVADYLTGAEKLIEYRLLGNNPRWYEAGRAEAAVNFSSLEPGSYELQARIKSNYRINEISTITIIVAPPWWQTPYAYAAYFLAGLLILIYAVLQIKARVAARNEELADKVDEQKQVLEQNQTYIRTILKRKHRALLNVAKEIQTPLTLILGPLQLVQDQPNDVDNPRRINVIARNARRLHLLINQITEVERLESSKSLPRQSYSIKEHFPVLLANLEPEITRKAIKLTARLKATGFISLLPESLEKIVYNLVRNAIAASPHGGEVTIETRCEALQLVIVVKDSGEALSESDAADVLERFAQNDADSEEEWLPGLAIAKEASLANSGWIGIDSKPGRGNRLSVYLPLINLSEEMPLSPPMVVDVVPRIPRIDDQRPIVLIVDDNPDMRQYLKDTLRLSYNCVEASQGKQALKTMQVIVPDLVISDGHMPECDGFALREAMLKTPALEDIPFILINDAQSDDMLEQCVELNIDSILEKPVEAATLRYTAGQLLSLLSRNKKASAPVNEPSPFDVPAFANAKDQAFYTGFMQVLSKHYHDEAFNKCDAASLMAVSERQLSRKLQVLFKMNFSEILKHYRIFNAKKLLDEGKQVTQVAYDVGFSTVSYFSRSFKIQCNETPSQYQERTVSSEVS</sequence>
<organism evidence="10 11">
    <name type="scientific">Salinimonas iocasae</name>
    <dbReference type="NCBI Taxonomy" id="2572577"/>
    <lineage>
        <taxon>Bacteria</taxon>
        <taxon>Pseudomonadati</taxon>
        <taxon>Pseudomonadota</taxon>
        <taxon>Gammaproteobacteria</taxon>
        <taxon>Alteromonadales</taxon>
        <taxon>Alteromonadaceae</taxon>
        <taxon>Alteromonas/Salinimonas group</taxon>
        <taxon>Salinimonas</taxon>
    </lineage>
</organism>
<evidence type="ECO:0000313" key="11">
    <source>
        <dbReference type="Proteomes" id="UP000304912"/>
    </source>
</evidence>
<comment type="catalytic activity">
    <reaction evidence="1">
        <text>ATP + protein L-histidine = ADP + protein N-phospho-L-histidine.</text>
        <dbReference type="EC" id="2.7.13.3"/>
    </reaction>
</comment>
<dbReference type="Pfam" id="PF02518">
    <property type="entry name" value="HATPase_c"/>
    <property type="match status" value="1"/>
</dbReference>
<dbReference type="SUPFAM" id="SSF55874">
    <property type="entry name" value="ATPase domain of HSP90 chaperone/DNA topoisomerase II/histidine kinase"/>
    <property type="match status" value="1"/>
</dbReference>
<evidence type="ECO:0000256" key="4">
    <source>
        <dbReference type="ARBA" id="ARBA00023015"/>
    </source>
</evidence>
<evidence type="ECO:0000256" key="5">
    <source>
        <dbReference type="ARBA" id="ARBA00023163"/>
    </source>
</evidence>
<dbReference type="InterPro" id="IPR013783">
    <property type="entry name" value="Ig-like_fold"/>
</dbReference>
<dbReference type="PROSITE" id="PS50110">
    <property type="entry name" value="RESPONSE_REGULATORY"/>
    <property type="match status" value="1"/>
</dbReference>
<dbReference type="Gene3D" id="1.10.287.130">
    <property type="match status" value="1"/>
</dbReference>
<dbReference type="InterPro" id="IPR003661">
    <property type="entry name" value="HisK_dim/P_dom"/>
</dbReference>
<dbReference type="OrthoDB" id="9772100at2"/>
<dbReference type="InterPro" id="IPR036097">
    <property type="entry name" value="HisK_dim/P_sf"/>
</dbReference>
<keyword evidence="4" id="KW-0805">Transcription regulation</keyword>
<dbReference type="GO" id="GO:0043565">
    <property type="term" value="F:sequence-specific DNA binding"/>
    <property type="evidence" value="ECO:0007669"/>
    <property type="project" value="InterPro"/>
</dbReference>
<keyword evidence="3 6" id="KW-0597">Phosphoprotein</keyword>
<dbReference type="Gene3D" id="1.10.10.60">
    <property type="entry name" value="Homeodomain-like"/>
    <property type="match status" value="1"/>
</dbReference>
<dbReference type="GO" id="GO:0000155">
    <property type="term" value="F:phosphorelay sensor kinase activity"/>
    <property type="evidence" value="ECO:0007669"/>
    <property type="project" value="InterPro"/>
</dbReference>
<dbReference type="PANTHER" id="PTHR43547">
    <property type="entry name" value="TWO-COMPONENT HISTIDINE KINASE"/>
    <property type="match status" value="1"/>
</dbReference>
<evidence type="ECO:0000259" key="9">
    <source>
        <dbReference type="PROSITE" id="PS50110"/>
    </source>
</evidence>
<accession>A0A5B7YJP4</accession>
<dbReference type="InterPro" id="IPR018060">
    <property type="entry name" value="HTH_AraC"/>
</dbReference>
<dbReference type="InterPro" id="IPR011123">
    <property type="entry name" value="Y_Y_Y"/>
</dbReference>
<evidence type="ECO:0000256" key="3">
    <source>
        <dbReference type="ARBA" id="ARBA00022553"/>
    </source>
</evidence>
<keyword evidence="5" id="KW-0804">Transcription</keyword>
<dbReference type="SUPFAM" id="SSF63829">
    <property type="entry name" value="Calcium-dependent phosphotriesterase"/>
    <property type="match status" value="1"/>
</dbReference>
<dbReference type="Pfam" id="PF00512">
    <property type="entry name" value="HisKA"/>
    <property type="match status" value="1"/>
</dbReference>
<feature type="domain" description="Histidine kinase" evidence="8">
    <location>
        <begin position="836"/>
        <end position="1047"/>
    </location>
</feature>
<name>A0A5B7YJP4_9ALTE</name>
<dbReference type="InterPro" id="IPR011006">
    <property type="entry name" value="CheY-like_superfamily"/>
</dbReference>
<dbReference type="Pfam" id="PF07495">
    <property type="entry name" value="Y_Y_Y"/>
    <property type="match status" value="1"/>
</dbReference>
<dbReference type="EC" id="2.7.13.3" evidence="2"/>
<dbReference type="PROSITE" id="PS50109">
    <property type="entry name" value="HIS_KIN"/>
    <property type="match status" value="1"/>
</dbReference>
<dbReference type="SMART" id="SM00387">
    <property type="entry name" value="HATPase_c"/>
    <property type="match status" value="1"/>
</dbReference>
<dbReference type="InterPro" id="IPR005467">
    <property type="entry name" value="His_kinase_dom"/>
</dbReference>
<dbReference type="PROSITE" id="PS01124">
    <property type="entry name" value="HTH_ARAC_FAMILY_2"/>
    <property type="match status" value="1"/>
</dbReference>
<dbReference type="InterPro" id="IPR015943">
    <property type="entry name" value="WD40/YVTN_repeat-like_dom_sf"/>
</dbReference>
<feature type="modified residue" description="4-aspartylphosphate" evidence="6">
    <location>
        <position position="1123"/>
    </location>
</feature>
<keyword evidence="11" id="KW-1185">Reference proteome</keyword>
<dbReference type="SMART" id="SM00448">
    <property type="entry name" value="REC"/>
    <property type="match status" value="1"/>
</dbReference>
<dbReference type="SMART" id="SM00388">
    <property type="entry name" value="HisKA"/>
    <property type="match status" value="1"/>
</dbReference>
<evidence type="ECO:0000256" key="2">
    <source>
        <dbReference type="ARBA" id="ARBA00012438"/>
    </source>
</evidence>
<dbReference type="Gene3D" id="3.40.50.2300">
    <property type="match status" value="1"/>
</dbReference>
<dbReference type="SMART" id="SM00342">
    <property type="entry name" value="HTH_ARAC"/>
    <property type="match status" value="1"/>
</dbReference>
<dbReference type="InterPro" id="IPR009057">
    <property type="entry name" value="Homeodomain-like_sf"/>
</dbReference>
<dbReference type="Gene3D" id="2.60.40.10">
    <property type="entry name" value="Immunoglobulins"/>
    <property type="match status" value="1"/>
</dbReference>
<dbReference type="InterPro" id="IPR036890">
    <property type="entry name" value="HATPase_C_sf"/>
</dbReference>
<dbReference type="CDD" id="cd00082">
    <property type="entry name" value="HisKA"/>
    <property type="match status" value="1"/>
</dbReference>
<protein>
    <recommendedName>
        <fullName evidence="2">histidine kinase</fullName>
        <ecNumber evidence="2">2.7.13.3</ecNumber>
    </recommendedName>
</protein>
<dbReference type="SUPFAM" id="SSF46689">
    <property type="entry name" value="Homeodomain-like"/>
    <property type="match status" value="1"/>
</dbReference>
<dbReference type="Pfam" id="PF12833">
    <property type="entry name" value="HTH_18"/>
    <property type="match status" value="1"/>
</dbReference>
<reference evidence="10 11" key="1">
    <citation type="submission" date="2019-04" db="EMBL/GenBank/DDBJ databases">
        <title>Salinimonas iocasae sp. nov., a halophilic bacterium isolated from the outer tube casing of tubeworms in Okinawa Trough.</title>
        <authorList>
            <person name="Zhang H."/>
            <person name="Wang H."/>
            <person name="Li C."/>
        </authorList>
    </citation>
    <scope>NUCLEOTIDE SEQUENCE [LARGE SCALE GENOMIC DNA]</scope>
    <source>
        <strain evidence="10 11">KX18D6</strain>
    </source>
</reference>
<evidence type="ECO:0000256" key="1">
    <source>
        <dbReference type="ARBA" id="ARBA00000085"/>
    </source>
</evidence>
<dbReference type="SUPFAM" id="SSF101898">
    <property type="entry name" value="NHL repeat"/>
    <property type="match status" value="1"/>
</dbReference>
<dbReference type="PANTHER" id="PTHR43547:SF2">
    <property type="entry name" value="HYBRID SIGNAL TRANSDUCTION HISTIDINE KINASE C"/>
    <property type="match status" value="1"/>
</dbReference>
<feature type="domain" description="HTH araC/xylS-type" evidence="7">
    <location>
        <begin position="1224"/>
        <end position="1322"/>
    </location>
</feature>
<dbReference type="Gene3D" id="2.130.10.10">
    <property type="entry name" value="YVTN repeat-like/Quinoprotein amine dehydrogenase"/>
    <property type="match status" value="3"/>
</dbReference>
<dbReference type="CDD" id="cd00156">
    <property type="entry name" value="REC"/>
    <property type="match status" value="1"/>
</dbReference>
<dbReference type="KEGG" id="salk:FBQ74_15950"/>
<dbReference type="InterPro" id="IPR001789">
    <property type="entry name" value="Sig_transdc_resp-reg_receiver"/>
</dbReference>
<proteinExistence type="predicted"/>
<feature type="domain" description="Response regulatory" evidence="9">
    <location>
        <begin position="1075"/>
        <end position="1190"/>
    </location>
</feature>
<dbReference type="SUPFAM" id="SSF52172">
    <property type="entry name" value="CheY-like"/>
    <property type="match status" value="1"/>
</dbReference>
<dbReference type="InterPro" id="IPR003594">
    <property type="entry name" value="HATPase_dom"/>
</dbReference>
<dbReference type="Proteomes" id="UP000304912">
    <property type="component" value="Chromosome"/>
</dbReference>
<evidence type="ECO:0000259" key="8">
    <source>
        <dbReference type="PROSITE" id="PS50109"/>
    </source>
</evidence>
<evidence type="ECO:0000313" key="10">
    <source>
        <dbReference type="EMBL" id="QCZ94869.1"/>
    </source>
</evidence>
<dbReference type="Pfam" id="PF00072">
    <property type="entry name" value="Response_reg"/>
    <property type="match status" value="1"/>
</dbReference>
<dbReference type="GO" id="GO:0003700">
    <property type="term" value="F:DNA-binding transcription factor activity"/>
    <property type="evidence" value="ECO:0007669"/>
    <property type="project" value="InterPro"/>
</dbReference>
<evidence type="ECO:0000259" key="7">
    <source>
        <dbReference type="PROSITE" id="PS01124"/>
    </source>
</evidence>
<evidence type="ECO:0000256" key="6">
    <source>
        <dbReference type="PROSITE-ProRule" id="PRU00169"/>
    </source>
</evidence>
<gene>
    <name evidence="10" type="ORF">FBQ74_15950</name>
</gene>
<dbReference type="Gene3D" id="3.30.565.10">
    <property type="entry name" value="Histidine kinase-like ATPase, C-terminal domain"/>
    <property type="match status" value="1"/>
</dbReference>
<dbReference type="SUPFAM" id="SSF47384">
    <property type="entry name" value="Homodimeric domain of signal transducing histidine kinase"/>
    <property type="match status" value="1"/>
</dbReference>